<feature type="transmembrane region" description="Helical" evidence="5">
    <location>
        <begin position="277"/>
        <end position="306"/>
    </location>
</feature>
<feature type="transmembrane region" description="Helical" evidence="5">
    <location>
        <begin position="231"/>
        <end position="251"/>
    </location>
</feature>
<dbReference type="PANTHER" id="PTHR42770">
    <property type="entry name" value="AMINO ACID TRANSPORTER-RELATED"/>
    <property type="match status" value="1"/>
</dbReference>
<dbReference type="GO" id="GO:0055085">
    <property type="term" value="P:transmembrane transport"/>
    <property type="evidence" value="ECO:0007669"/>
    <property type="project" value="InterPro"/>
</dbReference>
<sequence length="422" mass="44578">MSSNQQRAQLLRELGPFGAVLMGLGSILGTGVFVSVGLVVIQAGGWVLPATLAAAFLALCNALSSAQLAANHPTSGGTYAYGTRYLGPWPGFMAGWLFLLAKSFSAATAALGFAGYLAVVFEIEHPAFQTAVAVTVVVLVTALVVSGLKRSNFGNTLIVGFSVLVLACFAGYGFFFAPESAVSSWSIEGEEASLPVFLQATALMFVAYTGYGRIATLGEEVADPRRNIPRAILWTLAFSALLYGAIAWNLATVPREWLAANPAAPLESVAMRWESPLLAGLIALGAATAMIGVLLNLVLGLSRVLFAMGREGDMPRVFGQVTASRSPRAAILGMGAIVLAMVFIGNVGTTWSFSAFTVLGYYAVTNASALKLTSSERLYPRLFSWLGLVGCLGLAFWVEVRIWVMGLSLIGLGALWRLAMRR</sequence>
<dbReference type="AlphaFoldDB" id="A0A8A4THP7"/>
<dbReference type="RefSeq" id="WP_237379210.1">
    <property type="nucleotide sequence ID" value="NZ_CP071793.1"/>
</dbReference>
<dbReference type="PIRSF" id="PIRSF006060">
    <property type="entry name" value="AA_transporter"/>
    <property type="match status" value="1"/>
</dbReference>
<reference evidence="7" key="1">
    <citation type="submission" date="2021-03" db="EMBL/GenBank/DDBJ databases">
        <title>Acanthopleuribacteraceae sp. M133.</title>
        <authorList>
            <person name="Wang G."/>
        </authorList>
    </citation>
    <scope>NUCLEOTIDE SEQUENCE</scope>
    <source>
        <strain evidence="7">M133</strain>
    </source>
</reference>
<protein>
    <submittedName>
        <fullName evidence="7">Amino acid permease</fullName>
    </submittedName>
</protein>
<evidence type="ECO:0000313" key="7">
    <source>
        <dbReference type="EMBL" id="QTD49579.1"/>
    </source>
</evidence>
<feature type="transmembrane region" description="Helical" evidence="5">
    <location>
        <begin position="192"/>
        <end position="211"/>
    </location>
</feature>
<evidence type="ECO:0000313" key="8">
    <source>
        <dbReference type="Proteomes" id="UP000663929"/>
    </source>
</evidence>
<evidence type="ECO:0000256" key="3">
    <source>
        <dbReference type="ARBA" id="ARBA00022989"/>
    </source>
</evidence>
<keyword evidence="8" id="KW-1185">Reference proteome</keyword>
<evidence type="ECO:0000256" key="2">
    <source>
        <dbReference type="ARBA" id="ARBA00022692"/>
    </source>
</evidence>
<feature type="transmembrane region" description="Helical" evidence="5">
    <location>
        <begin position="157"/>
        <end position="177"/>
    </location>
</feature>
<keyword evidence="3 5" id="KW-1133">Transmembrane helix</keyword>
<evidence type="ECO:0000256" key="5">
    <source>
        <dbReference type="SAM" id="Phobius"/>
    </source>
</evidence>
<accession>A0A8A4THP7</accession>
<dbReference type="Pfam" id="PF00324">
    <property type="entry name" value="AA_permease"/>
    <property type="match status" value="1"/>
</dbReference>
<dbReference type="InterPro" id="IPR004841">
    <property type="entry name" value="AA-permease/SLC12A_dom"/>
</dbReference>
<dbReference type="Gene3D" id="1.20.1740.10">
    <property type="entry name" value="Amino acid/polyamine transporter I"/>
    <property type="match status" value="1"/>
</dbReference>
<feature type="transmembrane region" description="Helical" evidence="5">
    <location>
        <begin position="47"/>
        <end position="70"/>
    </location>
</feature>
<keyword evidence="2 5" id="KW-0812">Transmembrane</keyword>
<dbReference type="PANTHER" id="PTHR42770:SF7">
    <property type="entry name" value="MEMBRANE PROTEIN"/>
    <property type="match status" value="1"/>
</dbReference>
<dbReference type="InterPro" id="IPR050367">
    <property type="entry name" value="APC_superfamily"/>
</dbReference>
<comment type="subcellular location">
    <subcellularLocation>
        <location evidence="1">Membrane</location>
        <topology evidence="1">Multi-pass membrane protein</topology>
    </subcellularLocation>
</comment>
<feature type="transmembrane region" description="Helical" evidence="5">
    <location>
        <begin position="404"/>
        <end position="420"/>
    </location>
</feature>
<organism evidence="7 8">
    <name type="scientific">Sulfidibacter corallicola</name>
    <dbReference type="NCBI Taxonomy" id="2818388"/>
    <lineage>
        <taxon>Bacteria</taxon>
        <taxon>Pseudomonadati</taxon>
        <taxon>Acidobacteriota</taxon>
        <taxon>Holophagae</taxon>
        <taxon>Acanthopleuribacterales</taxon>
        <taxon>Acanthopleuribacteraceae</taxon>
        <taxon>Sulfidibacter</taxon>
    </lineage>
</organism>
<keyword evidence="4 5" id="KW-0472">Membrane</keyword>
<dbReference type="GO" id="GO:0016020">
    <property type="term" value="C:membrane"/>
    <property type="evidence" value="ECO:0007669"/>
    <property type="project" value="UniProtKB-SubCell"/>
</dbReference>
<dbReference type="Proteomes" id="UP000663929">
    <property type="component" value="Chromosome"/>
</dbReference>
<proteinExistence type="predicted"/>
<evidence type="ECO:0000256" key="1">
    <source>
        <dbReference type="ARBA" id="ARBA00004141"/>
    </source>
</evidence>
<feature type="transmembrane region" description="Helical" evidence="5">
    <location>
        <begin position="127"/>
        <end position="145"/>
    </location>
</feature>
<dbReference type="EMBL" id="CP071793">
    <property type="protein sequence ID" value="QTD49579.1"/>
    <property type="molecule type" value="Genomic_DNA"/>
</dbReference>
<gene>
    <name evidence="7" type="ORF">J3U87_28665</name>
</gene>
<name>A0A8A4THP7_SULCO</name>
<dbReference type="KEGG" id="scor:J3U87_28665"/>
<evidence type="ECO:0000259" key="6">
    <source>
        <dbReference type="Pfam" id="PF00324"/>
    </source>
</evidence>
<feature type="domain" description="Amino acid permease/ SLC12A" evidence="6">
    <location>
        <begin position="19"/>
        <end position="381"/>
    </location>
</feature>
<feature type="transmembrane region" description="Helical" evidence="5">
    <location>
        <begin position="20"/>
        <end position="41"/>
    </location>
</feature>
<feature type="transmembrane region" description="Helical" evidence="5">
    <location>
        <begin position="91"/>
        <end position="121"/>
    </location>
</feature>
<feature type="transmembrane region" description="Helical" evidence="5">
    <location>
        <begin position="327"/>
        <end position="345"/>
    </location>
</feature>
<evidence type="ECO:0000256" key="4">
    <source>
        <dbReference type="ARBA" id="ARBA00023136"/>
    </source>
</evidence>